<dbReference type="EMBL" id="JANRHA010000018">
    <property type="protein sequence ID" value="MDG3016867.1"/>
    <property type="molecule type" value="Genomic_DNA"/>
</dbReference>
<organism evidence="1 2">
    <name type="scientific">Speluncibacter jeojiensis</name>
    <dbReference type="NCBI Taxonomy" id="2710754"/>
    <lineage>
        <taxon>Bacteria</taxon>
        <taxon>Bacillati</taxon>
        <taxon>Actinomycetota</taxon>
        <taxon>Actinomycetes</taxon>
        <taxon>Mycobacteriales</taxon>
        <taxon>Speluncibacteraceae</taxon>
        <taxon>Speluncibacter</taxon>
    </lineage>
</organism>
<protein>
    <submittedName>
        <fullName evidence="1">Uncharacterized protein</fullName>
    </submittedName>
</protein>
<dbReference type="Proteomes" id="UP001152755">
    <property type="component" value="Unassembled WGS sequence"/>
</dbReference>
<proteinExistence type="predicted"/>
<evidence type="ECO:0000313" key="1">
    <source>
        <dbReference type="EMBL" id="MDG3016867.1"/>
    </source>
</evidence>
<accession>A0A9X4RG09</accession>
<dbReference type="AlphaFoldDB" id="A0A9X4RG09"/>
<reference evidence="1" key="1">
    <citation type="submission" date="2022-08" db="EMBL/GenBank/DDBJ databases">
        <title>Genome analysis of Corynebacteriales strain.</title>
        <authorList>
            <person name="Lee S.D."/>
        </authorList>
    </citation>
    <scope>NUCLEOTIDE SEQUENCE</scope>
    <source>
        <strain evidence="1">D3-21</strain>
    </source>
</reference>
<dbReference type="RefSeq" id="WP_332520739.1">
    <property type="nucleotide sequence ID" value="NZ_JANRHA010000018.1"/>
</dbReference>
<sequence>MEVEGGWGFSDRSRRCGCTVRGAALVGITLGGEPAVVVGAIALEDDAAGIGVVVAGEDVVSGVGVAVVGSALEVVDVGVGSAGAAAATPMLLNVSMLARATADSGARQRRCRPTRRREGCANGVSFAMKCPVSSQEPRSFSLKNPKKAFSQQLTILRSVVSRLRYPILRAMLTRSAVARWLPWKSVFGRCSSTANAGARVQ</sequence>
<gene>
    <name evidence="1" type="ORF">NVS88_20145</name>
</gene>
<name>A0A9X4RG09_9ACTN</name>
<evidence type="ECO:0000313" key="2">
    <source>
        <dbReference type="Proteomes" id="UP001152755"/>
    </source>
</evidence>
<keyword evidence="2" id="KW-1185">Reference proteome</keyword>
<comment type="caution">
    <text evidence="1">The sequence shown here is derived from an EMBL/GenBank/DDBJ whole genome shotgun (WGS) entry which is preliminary data.</text>
</comment>